<reference evidence="2" key="1">
    <citation type="submission" date="2017-02" db="EMBL/GenBank/DDBJ databases">
        <title>Comparative genomics and description of representatives of a novel lineage of planctomycetes thriving in anoxic sediments.</title>
        <authorList>
            <person name="Spring S."/>
            <person name="Bunk B."/>
            <person name="Sproer C."/>
            <person name="Klenk H.-P."/>
        </authorList>
    </citation>
    <scope>NUCLEOTIDE SEQUENCE [LARGE SCALE GENOMIC DNA]</scope>
    <source>
        <strain evidence="2">L21-RPul-D3</strain>
    </source>
</reference>
<evidence type="ECO:0000313" key="1">
    <source>
        <dbReference type="EMBL" id="AQQ09605.1"/>
    </source>
</evidence>
<keyword evidence="2" id="KW-1185">Reference proteome</keyword>
<evidence type="ECO:0000313" key="2">
    <source>
        <dbReference type="Proteomes" id="UP000188273"/>
    </source>
</evidence>
<dbReference type="EMBL" id="CP019633">
    <property type="protein sequence ID" value="AQQ09605.1"/>
    <property type="molecule type" value="Genomic_DNA"/>
</dbReference>
<name>A0A1Q2HQT9_9BACT</name>
<dbReference type="AlphaFoldDB" id="A0A1Q2HQT9"/>
<protein>
    <submittedName>
        <fullName evidence="1">Uncharacterized protein</fullName>
    </submittedName>
</protein>
<sequence>MKNCIHKFYVLFYSEGHETHEEDMVLFYYLSTDDTDFTDIFRM</sequence>
<dbReference type="Proteomes" id="UP000188273">
    <property type="component" value="Chromosome"/>
</dbReference>
<dbReference type="KEGG" id="pbu:L21SP3_01413"/>
<gene>
    <name evidence="1" type="ORF">L21SP3_01413</name>
</gene>
<dbReference type="STRING" id="1940790.L21SP3_01413"/>
<accession>A0A1Q2HQT9</accession>
<proteinExistence type="predicted"/>
<organism evidence="1 2">
    <name type="scientific">Sedimentisphaera cyanobacteriorum</name>
    <dbReference type="NCBI Taxonomy" id="1940790"/>
    <lineage>
        <taxon>Bacteria</taxon>
        <taxon>Pseudomonadati</taxon>
        <taxon>Planctomycetota</taxon>
        <taxon>Phycisphaerae</taxon>
        <taxon>Sedimentisphaerales</taxon>
        <taxon>Sedimentisphaeraceae</taxon>
        <taxon>Sedimentisphaera</taxon>
    </lineage>
</organism>